<accession>A0A0G2I5R8</accession>
<dbReference type="VEuPathDB" id="FungiDB:EMCG_08300"/>
<evidence type="ECO:0000313" key="2">
    <source>
        <dbReference type="Proteomes" id="UP000034164"/>
    </source>
</evidence>
<dbReference type="OrthoDB" id="4538483at2759"/>
<reference evidence="2" key="1">
    <citation type="journal article" date="2015" name="PLoS Genet.">
        <title>The dynamic genome and transcriptome of the human fungal pathogen Blastomyces and close relative Emmonsia.</title>
        <authorList>
            <person name="Munoz J.F."/>
            <person name="Gauthier G.M."/>
            <person name="Desjardins C.A."/>
            <person name="Gallo J.E."/>
            <person name="Holder J."/>
            <person name="Sullivan T.D."/>
            <person name="Marty A.J."/>
            <person name="Carmen J.C."/>
            <person name="Chen Z."/>
            <person name="Ding L."/>
            <person name="Gujja S."/>
            <person name="Magrini V."/>
            <person name="Misas E."/>
            <person name="Mitreva M."/>
            <person name="Priest M."/>
            <person name="Saif S."/>
            <person name="Whiston E.A."/>
            <person name="Young S."/>
            <person name="Zeng Q."/>
            <person name="Goldman W.E."/>
            <person name="Mardis E.R."/>
            <person name="Taylor J.W."/>
            <person name="McEwen J.G."/>
            <person name="Clay O.K."/>
            <person name="Klein B.S."/>
            <person name="Cuomo C.A."/>
        </authorList>
    </citation>
    <scope>NUCLEOTIDE SEQUENCE [LARGE SCALE GENOMIC DNA]</scope>
    <source>
        <strain evidence="2">UAMH 3008</strain>
    </source>
</reference>
<evidence type="ECO:0000313" key="1">
    <source>
        <dbReference type="EMBL" id="KKZ65957.1"/>
    </source>
</evidence>
<dbReference type="AlphaFoldDB" id="A0A0G2I5R8"/>
<name>A0A0G2I5R8_9EURO</name>
<protein>
    <submittedName>
        <fullName evidence="1">Uncharacterized protein</fullName>
    </submittedName>
</protein>
<dbReference type="Proteomes" id="UP000034164">
    <property type="component" value="Unassembled WGS sequence"/>
</dbReference>
<comment type="caution">
    <text evidence="1">The sequence shown here is derived from an EMBL/GenBank/DDBJ whole genome shotgun (WGS) entry which is preliminary data.</text>
</comment>
<gene>
    <name evidence="1" type="ORF">EMCG_08300</name>
</gene>
<dbReference type="EMBL" id="LCZI01000552">
    <property type="protein sequence ID" value="KKZ65957.1"/>
    <property type="molecule type" value="Genomic_DNA"/>
</dbReference>
<proteinExistence type="predicted"/>
<sequence>MGTPPSFNAVKDHLDQVIQDPSTPLDVAALDKLTAELIANTNQSVFSTILTQVSQVLPIFQEDPSPLTSLATKAASYLTFTQLQSIDPPLNLLAGIKAPSPPVNLLTLSLLGKASNSSADAAIISGDPALVIALVELWLTISETEVSQAAFDVLWALLEVDYAHDYESDILVDGEKKNKIGGQGLMWRRIFNDRDVYERLFSICSLDSTEPPGHLSRRDRSVAQGRLMDLVIKAGSLDWHAIAASHFPDIESKFRSSSLLSFAASQMVDPDDILLHMTHIHFLCELLRIGAPGLRQRAKVQSHSYPLFSSPSLEYLTSCGLHAKIMNYYLDPSILDPAFAPILSGPVMGYISQYAILYPNHLLQQPQPFLDKILSRISEALDIEPVKWAHGPVPTGDLDILASLPRVMLVEAGNRWINPVQSIPSKPVNSHALDALGRIFKGPPTLEDVSNGLSDPLDQNPTSPRAEAAASRVLFLRYLNEHPDLWANVVAAADIIAMHDTALAAIAFIKSVLTANWVVIPPNNGSSATLTNRRFGLPTEDQVSQLGPSTQGKLPASGLWALFVPPALTEVLPYLFKHPQTYDNFVAGGAGDTESAVWRIATAKFDALVALQTEVKKADGAFEGFDEIIRTLNRRVAEGPWGPSSQVGSRVDALEM</sequence>
<organism evidence="1 2">
    <name type="scientific">[Emmonsia] crescens</name>
    <dbReference type="NCBI Taxonomy" id="73230"/>
    <lineage>
        <taxon>Eukaryota</taxon>
        <taxon>Fungi</taxon>
        <taxon>Dikarya</taxon>
        <taxon>Ascomycota</taxon>
        <taxon>Pezizomycotina</taxon>
        <taxon>Eurotiomycetes</taxon>
        <taxon>Eurotiomycetidae</taxon>
        <taxon>Onygenales</taxon>
        <taxon>Ajellomycetaceae</taxon>
        <taxon>Emergomyces</taxon>
    </lineage>
</organism>